<reference evidence="3 5" key="2">
    <citation type="journal article" date="2014" name="PLoS Genet.">
        <title>Phylogenetically driven sequencing of extremely halophilic archaea reveals strategies for static and dynamic osmo-response.</title>
        <authorList>
            <person name="Becker E.A."/>
            <person name="Seitzer P.M."/>
            <person name="Tritt A."/>
            <person name="Larsen D."/>
            <person name="Krusor M."/>
            <person name="Yao A.I."/>
            <person name="Wu D."/>
            <person name="Madern D."/>
            <person name="Eisen J.A."/>
            <person name="Darling A.E."/>
            <person name="Facciotti M.T."/>
        </authorList>
    </citation>
    <scope>NUCLEOTIDE SEQUENCE [LARGE SCALE GENOMIC DNA]</scope>
    <source>
        <strain evidence="3">B3</strain>
        <strain evidence="5">DSM 18796 / CECT 7217 / JCM 14584 / KCTC 4019 / B3</strain>
    </source>
</reference>
<proteinExistence type="predicted"/>
<dbReference type="Pfam" id="PF25930">
    <property type="entry name" value="DUF7975"/>
    <property type="match status" value="1"/>
</dbReference>
<evidence type="ECO:0000313" key="4">
    <source>
        <dbReference type="Proteomes" id="UP000000390"/>
    </source>
</evidence>
<gene>
    <name evidence="2" type="ordered locus">HacjB3_05705</name>
    <name evidence="3" type="ORF">C497_04070</name>
</gene>
<evidence type="ECO:0000313" key="2">
    <source>
        <dbReference type="EMBL" id="ADJ14532.1"/>
    </source>
</evidence>
<keyword evidence="5" id="KW-1185">Reference proteome</keyword>
<dbReference type="RefSeq" id="WP_008414690.1">
    <property type="nucleotide sequence ID" value="NC_014297.1"/>
</dbReference>
<dbReference type="Proteomes" id="UP000011645">
    <property type="component" value="Unassembled WGS sequence"/>
</dbReference>
<dbReference type="OrthoDB" id="193911at2157"/>
<dbReference type="eggNOG" id="arCOG06416">
    <property type="taxonomic scope" value="Archaea"/>
</dbReference>
<dbReference type="GeneID" id="9418945"/>
<evidence type="ECO:0000313" key="3">
    <source>
        <dbReference type="EMBL" id="ELY40104.1"/>
    </source>
</evidence>
<dbReference type="EMBL" id="AOHV01000011">
    <property type="protein sequence ID" value="ELY40104.1"/>
    <property type="molecule type" value="Genomic_DNA"/>
</dbReference>
<dbReference type="InterPro" id="IPR058281">
    <property type="entry name" value="DUF7975"/>
</dbReference>
<feature type="domain" description="DUF7975" evidence="1">
    <location>
        <begin position="1"/>
        <end position="124"/>
    </location>
</feature>
<evidence type="ECO:0000259" key="1">
    <source>
        <dbReference type="Pfam" id="PF25930"/>
    </source>
</evidence>
<dbReference type="PATRIC" id="fig|795797.18.peg.1139"/>
<evidence type="ECO:0000313" key="5">
    <source>
        <dbReference type="Proteomes" id="UP000011645"/>
    </source>
</evidence>
<protein>
    <recommendedName>
        <fullName evidence="1">DUF7975 domain-containing protein</fullName>
    </recommendedName>
</protein>
<sequence length="124" mass="14225">MTRFCADSESDRKALFADAIAAHRARESRFCTFEADTEGPTWMQVGGNTMNLDCTDEELYRLEGLLDEFAAFSIEELTRPENAEGTNVRIQAYTDEERLAEFVERCFRTVYEQPTGYVAWVTEV</sequence>
<dbReference type="AlphaFoldDB" id="D8JA10"/>
<dbReference type="EMBL" id="CP002062">
    <property type="protein sequence ID" value="ADJ14532.1"/>
    <property type="molecule type" value="Genomic_DNA"/>
</dbReference>
<name>D8JA10_HALJB</name>
<dbReference type="HOGENOM" id="CLU_130241_0_0_2"/>
<dbReference type="Proteomes" id="UP000000390">
    <property type="component" value="Chromosome"/>
</dbReference>
<organism evidence="2 4">
    <name type="scientific">Halalkalicoccus jeotgali (strain DSM 18796 / CECT 7217 / JCM 14584 / KCTC 4019 / B3)</name>
    <dbReference type="NCBI Taxonomy" id="795797"/>
    <lineage>
        <taxon>Archaea</taxon>
        <taxon>Methanobacteriati</taxon>
        <taxon>Methanobacteriota</taxon>
        <taxon>Stenosarchaea group</taxon>
        <taxon>Halobacteria</taxon>
        <taxon>Halobacteriales</taxon>
        <taxon>Halococcaceae</taxon>
        <taxon>Halalkalicoccus</taxon>
    </lineage>
</organism>
<accession>D8JA10</accession>
<dbReference type="STRING" id="795797.HacjB3_05705"/>
<dbReference type="KEGG" id="hje:HacjB3_05705"/>
<reference evidence="2 4" key="1">
    <citation type="journal article" date="2010" name="J. Bacteriol.">
        <title>Complete genome sequence of Halalkalicoccus jeotgali B3(T), an extremely halophilic archaeon.</title>
        <authorList>
            <person name="Roh S.W."/>
            <person name="Nam Y.D."/>
            <person name="Nam S.H."/>
            <person name="Choi S.H."/>
            <person name="Park H.S."/>
            <person name="Bae J.W."/>
        </authorList>
    </citation>
    <scope>NUCLEOTIDE SEQUENCE [LARGE SCALE GENOMIC DNA]</scope>
    <source>
        <strain evidence="2">B3</strain>
        <strain evidence="4">DSM 18796 / CECT 7217 / JCM 14584 / KCTC 4019 / B3</strain>
    </source>
</reference>